<dbReference type="SUPFAM" id="SSF52540">
    <property type="entry name" value="P-loop containing nucleoside triphosphate hydrolases"/>
    <property type="match status" value="2"/>
</dbReference>
<evidence type="ECO:0000259" key="4">
    <source>
        <dbReference type="PROSITE" id="PS51192"/>
    </source>
</evidence>
<protein>
    <submittedName>
        <fullName evidence="6">SNF2 family DNA or RNA helicase</fullName>
    </submittedName>
</protein>
<dbReference type="CDD" id="cd18793">
    <property type="entry name" value="SF2_C_SNF"/>
    <property type="match status" value="1"/>
</dbReference>
<name>A0A2A9DV25_9MICO</name>
<dbReference type="InterPro" id="IPR000330">
    <property type="entry name" value="SNF2_N"/>
</dbReference>
<evidence type="ECO:0000313" key="7">
    <source>
        <dbReference type="Proteomes" id="UP000221369"/>
    </source>
</evidence>
<dbReference type="RefSeq" id="WP_245836220.1">
    <property type="nucleotide sequence ID" value="NZ_PDJE01000001.1"/>
</dbReference>
<keyword evidence="7" id="KW-1185">Reference proteome</keyword>
<dbReference type="PROSITE" id="PS51194">
    <property type="entry name" value="HELICASE_CTER"/>
    <property type="match status" value="1"/>
</dbReference>
<dbReference type="PROSITE" id="PS50966">
    <property type="entry name" value="ZF_SWIM"/>
    <property type="match status" value="1"/>
</dbReference>
<dbReference type="InterPro" id="IPR038718">
    <property type="entry name" value="SNF2-like_sf"/>
</dbReference>
<dbReference type="SMART" id="SM00490">
    <property type="entry name" value="HELICc"/>
    <property type="match status" value="1"/>
</dbReference>
<dbReference type="Proteomes" id="UP000221369">
    <property type="component" value="Unassembled WGS sequence"/>
</dbReference>
<dbReference type="PANTHER" id="PTHR10799">
    <property type="entry name" value="SNF2/RAD54 HELICASE FAMILY"/>
    <property type="match status" value="1"/>
</dbReference>
<evidence type="ECO:0000259" key="5">
    <source>
        <dbReference type="PROSITE" id="PS51194"/>
    </source>
</evidence>
<dbReference type="InterPro" id="IPR001650">
    <property type="entry name" value="Helicase_C-like"/>
</dbReference>
<comment type="caution">
    <text evidence="6">The sequence shown here is derived from an EMBL/GenBank/DDBJ whole genome shotgun (WGS) entry which is preliminary data.</text>
</comment>
<sequence>MSGVPDEMLPALDASVASSLVDAATLTRARPYAQSGAVTNMRWNVETRTLTAHVLGNSAAPYRCRIDLTPTNNGFTPTFTACSCPVQARCKHIAATLLACAAQAASQAEQREDAAARPAWKTAVERLAPAERPSPTMTHLALGFELRNARGPSRRGSTTATRASLRSGTPVRLGIRPLMPGKRGGWIKGSLSWRTLAHQVNRLALEPRQLLWFTQLLGLFDATRERWLMNEPDDLSIDEFRSPLLWTLLKDAETIGVSLVGINRGMTVRLADSAQVSLDVRAEGEGLALHPLVTIGGERVDASAVAPIGDHGVYTYDTTAGIVLTLAPVFEPLTGERRALITHTEPVTVPPDGTAEFFTEYFPRMTSGVTVVSSDESVDLPEVAPPVLVLTATYGKRDALRLAWHWEYHDPQRTLALHAVAGERRDIALETETLSRVERTWPGSTERTTHELRDVATAEFTEHVLPALESLDGVRVIVSGTRPAYRELTESPHVAISTIETDKNDWFDLGIVITIEGRTIPFIDLFNALARGKKKLKLVDNSYFSLAHPAFDRLRELLAEADALDEWEPGHPTISRYQVGLWSDFEDLADETDEAVSWRSSVSALNSGTVDEVAVPDTVNAELRPYQVQGFHWLAFLWKHRLGGILADDMGLGKTLQTLTLVAHAREVKGADAGEPPFLVVAPTSVVSTWKSEAERFVPHLDVRVISATHGKRRTPLAAATAGADVVIMSYAVMRIDAADVAEQSWAGLILDEAQFIKNPDAKAHLAAKDIVAPFRLAITGTPLENTLLDLWALCSITAPGLFPSRRRFGEEYVRPIESGEGPERLPRLRRRIRPFLMRRTKELVAPELPDKQEQTLTVELSAAHRSLYDTVLQRERKKLLGLIDDIDRNRFIVFRSLTLLRILALDPALVDNAYADVPSSKLDALFEHLDDVLAEGHRTLVFSQFTSFLGTVAERLDARGIRYSYLDGSTRRRGDVIDGFRTGDDPVFLISLKAGGFGLTLTEADYVFLLDPWWNPASEAQAIDRTHRIGQAKNVFVYRLVAEGTIEEKVLQLQRKKAALFDAVVDDDAAFSSALTADDIRMLLDDA</sequence>
<dbReference type="InterPro" id="IPR049730">
    <property type="entry name" value="SNF2/RAD54-like_C"/>
</dbReference>
<dbReference type="Gene3D" id="3.40.50.300">
    <property type="entry name" value="P-loop containing nucleotide triphosphate hydrolases"/>
    <property type="match status" value="1"/>
</dbReference>
<dbReference type="GO" id="GO:0016787">
    <property type="term" value="F:hydrolase activity"/>
    <property type="evidence" value="ECO:0007669"/>
    <property type="project" value="UniProtKB-KW"/>
</dbReference>
<dbReference type="EMBL" id="PDJE01000001">
    <property type="protein sequence ID" value="PFG30201.1"/>
    <property type="molecule type" value="Genomic_DNA"/>
</dbReference>
<reference evidence="6 7" key="1">
    <citation type="submission" date="2017-10" db="EMBL/GenBank/DDBJ databases">
        <title>Sequencing the genomes of 1000 actinobacteria strains.</title>
        <authorList>
            <person name="Klenk H.-P."/>
        </authorList>
    </citation>
    <scope>NUCLEOTIDE SEQUENCE [LARGE SCALE GENOMIC DNA]</scope>
    <source>
        <strain evidence="6 7">DSM 21798</strain>
    </source>
</reference>
<evidence type="ECO:0000313" key="6">
    <source>
        <dbReference type="EMBL" id="PFG30201.1"/>
    </source>
</evidence>
<dbReference type="Pfam" id="PF00271">
    <property type="entry name" value="Helicase_C"/>
    <property type="match status" value="1"/>
</dbReference>
<dbReference type="InterPro" id="IPR014001">
    <property type="entry name" value="Helicase_ATP-bd"/>
</dbReference>
<proteinExistence type="predicted"/>
<dbReference type="PROSITE" id="PS51192">
    <property type="entry name" value="HELICASE_ATP_BIND_1"/>
    <property type="match status" value="1"/>
</dbReference>
<evidence type="ECO:0000259" key="3">
    <source>
        <dbReference type="PROSITE" id="PS50966"/>
    </source>
</evidence>
<keyword evidence="6" id="KW-0067">ATP-binding</keyword>
<dbReference type="GO" id="GO:0008270">
    <property type="term" value="F:zinc ion binding"/>
    <property type="evidence" value="ECO:0007669"/>
    <property type="project" value="UniProtKB-KW"/>
</dbReference>
<keyword evidence="2" id="KW-0862">Zinc</keyword>
<keyword evidence="6" id="KW-0547">Nucleotide-binding</keyword>
<accession>A0A2A9DV25</accession>
<dbReference type="AlphaFoldDB" id="A0A2A9DV25"/>
<keyword evidence="2" id="KW-0863">Zinc-finger</keyword>
<dbReference type="GO" id="GO:0005524">
    <property type="term" value="F:ATP binding"/>
    <property type="evidence" value="ECO:0007669"/>
    <property type="project" value="InterPro"/>
</dbReference>
<dbReference type="InterPro" id="IPR007527">
    <property type="entry name" value="Znf_SWIM"/>
</dbReference>
<keyword evidence="6" id="KW-0347">Helicase</keyword>
<dbReference type="SMART" id="SM00487">
    <property type="entry name" value="DEXDc"/>
    <property type="match status" value="1"/>
</dbReference>
<dbReference type="Gene3D" id="3.40.50.10810">
    <property type="entry name" value="Tandem AAA-ATPase domain"/>
    <property type="match status" value="1"/>
</dbReference>
<dbReference type="Pfam" id="PF00176">
    <property type="entry name" value="SNF2-rel_dom"/>
    <property type="match status" value="1"/>
</dbReference>
<feature type="domain" description="SWIM-type" evidence="3">
    <location>
        <begin position="62"/>
        <end position="101"/>
    </location>
</feature>
<dbReference type="InterPro" id="IPR027417">
    <property type="entry name" value="P-loop_NTPase"/>
</dbReference>
<evidence type="ECO:0000256" key="2">
    <source>
        <dbReference type="PROSITE-ProRule" id="PRU00325"/>
    </source>
</evidence>
<gene>
    <name evidence="6" type="ORF">ATJ78_1125</name>
</gene>
<keyword evidence="2" id="KW-0479">Metal-binding</keyword>
<organism evidence="6 7">
    <name type="scientific">Paramicrobacterium agarici</name>
    <dbReference type="NCBI Taxonomy" id="630514"/>
    <lineage>
        <taxon>Bacteria</taxon>
        <taxon>Bacillati</taxon>
        <taxon>Actinomycetota</taxon>
        <taxon>Actinomycetes</taxon>
        <taxon>Micrococcales</taxon>
        <taxon>Microbacteriaceae</taxon>
        <taxon>Paramicrobacterium</taxon>
    </lineage>
</organism>
<feature type="domain" description="Helicase ATP-binding" evidence="4">
    <location>
        <begin position="635"/>
        <end position="801"/>
    </location>
</feature>
<keyword evidence="1" id="KW-0378">Hydrolase</keyword>
<feature type="domain" description="Helicase C-terminal" evidence="5">
    <location>
        <begin position="922"/>
        <end position="1070"/>
    </location>
</feature>
<evidence type="ECO:0000256" key="1">
    <source>
        <dbReference type="ARBA" id="ARBA00022801"/>
    </source>
</evidence>
<dbReference type="GO" id="GO:0004386">
    <property type="term" value="F:helicase activity"/>
    <property type="evidence" value="ECO:0007669"/>
    <property type="project" value="UniProtKB-KW"/>
</dbReference>